<sequence>MESSYEAAHNDEAPSALPSLKTHYNSYFSNMSANLILSGASLALFLLSPSGAFFNYLPSSMTSSLQRPQIHSIKNNQEIMESSIGSEWNDWMNQLENEFKIFHSQLETERKEWLQGKEKEWEKWKQDVEIKWMHYNTTLDEEYESNTLNEASNWDESQWKDWIYTEGNKIMEKEWENWIHKNDKYLDELCLSEWVQWKKNKIMTWLTIESKCKEDACWSKWEETVWPKWLYKTDRDKWLEWKKRNRKERTEWVKWVRGKEYEYIDNEWAPWSKWKNNKYSEFEQLKETIIGRWINSKQWEMWNEQRKLLSFSRNIFNK</sequence>
<dbReference type="VEuPathDB" id="PlasmoDB:POWCR01_000135100"/>
<proteinExistence type="predicted"/>
<evidence type="ECO:0000259" key="2">
    <source>
        <dbReference type="Pfam" id="PF12319"/>
    </source>
</evidence>
<protein>
    <submittedName>
        <fullName evidence="3">Tryptophan-rich antigen</fullName>
    </submittedName>
</protein>
<organism evidence="3 4">
    <name type="scientific">Plasmodium ovale</name>
    <name type="common">malaria parasite P. ovale</name>
    <dbReference type="NCBI Taxonomy" id="36330"/>
    <lineage>
        <taxon>Eukaryota</taxon>
        <taxon>Sar</taxon>
        <taxon>Alveolata</taxon>
        <taxon>Apicomplexa</taxon>
        <taxon>Aconoidasida</taxon>
        <taxon>Haemosporida</taxon>
        <taxon>Plasmodiidae</taxon>
        <taxon>Plasmodium</taxon>
        <taxon>Plasmodium (Plasmodium)</taxon>
    </lineage>
</organism>
<dbReference type="AlphaFoldDB" id="A0A1D3KXL0"/>
<dbReference type="Proteomes" id="UP000242942">
    <property type="component" value="Chromosome 5"/>
</dbReference>
<evidence type="ECO:0000256" key="1">
    <source>
        <dbReference type="SAM" id="Phobius"/>
    </source>
</evidence>
<name>A0A1D3KXL0_PLAOA</name>
<feature type="transmembrane region" description="Helical" evidence="1">
    <location>
        <begin position="35"/>
        <end position="57"/>
    </location>
</feature>
<dbReference type="OrthoDB" id="382786at2759"/>
<keyword evidence="4" id="KW-1185">Reference proteome</keyword>
<dbReference type="InterPro" id="IPR022089">
    <property type="entry name" value="Plasmodium-antigen_C"/>
</dbReference>
<feature type="domain" description="Tryptophan/threonine-rich plasmodium antigen C-terminal" evidence="2">
    <location>
        <begin position="87"/>
        <end position="302"/>
    </location>
</feature>
<keyword evidence="1" id="KW-0472">Membrane</keyword>
<evidence type="ECO:0000313" key="4">
    <source>
        <dbReference type="Proteomes" id="UP000242942"/>
    </source>
</evidence>
<gene>
    <name evidence="3" type="primary">PocGH01_05010100</name>
    <name evidence="3" type="ORF">POCGH01_05010100</name>
</gene>
<keyword evidence="1" id="KW-0812">Transmembrane</keyword>
<accession>A0A1D3KXL0</accession>
<evidence type="ECO:0000313" key="3">
    <source>
        <dbReference type="EMBL" id="SCA48508.1"/>
    </source>
</evidence>
<reference evidence="3 4" key="1">
    <citation type="submission" date="2016-06" db="EMBL/GenBank/DDBJ databases">
        <authorList>
            <consortium name="Pathogen Informatics"/>
        </authorList>
    </citation>
    <scope>NUCLEOTIDE SEQUENCE [LARGE SCALE GENOMIC DNA]</scope>
    <source>
        <strain evidence="3">PocGH01</strain>
    </source>
</reference>
<dbReference type="VEuPathDB" id="PlasmoDB:PocGH01_05010100"/>
<keyword evidence="1" id="KW-1133">Transmembrane helix</keyword>
<dbReference type="EMBL" id="LT594586">
    <property type="protein sequence ID" value="SCA48508.1"/>
    <property type="molecule type" value="Genomic_DNA"/>
</dbReference>
<dbReference type="Pfam" id="PF12319">
    <property type="entry name" value="TryThrA_C"/>
    <property type="match status" value="1"/>
</dbReference>